<dbReference type="EC" id="2.7.1.59" evidence="2"/>
<dbReference type="VEuPathDB" id="FungiDB:SPBR_05125"/>
<evidence type="ECO:0000256" key="1">
    <source>
        <dbReference type="ARBA" id="ARBA00006198"/>
    </source>
</evidence>
<reference evidence="6 7" key="1">
    <citation type="journal article" date="2014" name="BMC Genomics">
        <title>Comparative genomics of the major fungal agents of human and animal Sporotrichosis: Sporothrix schenckii and Sporothrix brasiliensis.</title>
        <authorList>
            <person name="Teixeira M.M."/>
            <person name="de Almeida L.G."/>
            <person name="Kubitschek-Barreira P."/>
            <person name="Alves F.L."/>
            <person name="Kioshima E.S."/>
            <person name="Abadio A.K."/>
            <person name="Fernandes L."/>
            <person name="Derengowski L.S."/>
            <person name="Ferreira K.S."/>
            <person name="Souza R.C."/>
            <person name="Ruiz J.C."/>
            <person name="de Andrade N.C."/>
            <person name="Paes H.C."/>
            <person name="Nicola A.M."/>
            <person name="Albuquerque P."/>
            <person name="Gerber A.L."/>
            <person name="Martins V.P."/>
            <person name="Peconick L.D."/>
            <person name="Neto A.V."/>
            <person name="Chaucanez C.B."/>
            <person name="Silva P.A."/>
            <person name="Cunha O.L."/>
            <person name="de Oliveira F.F."/>
            <person name="dos Santos T.C."/>
            <person name="Barros A.L."/>
            <person name="Soares M.A."/>
            <person name="de Oliveira L.M."/>
            <person name="Marini M.M."/>
            <person name="Villalobos-Duno H."/>
            <person name="Cunha M.M."/>
            <person name="de Hoog S."/>
            <person name="da Silveira J.F."/>
            <person name="Henrissat B."/>
            <person name="Nino-Vega G.A."/>
            <person name="Cisalpino P.S."/>
            <person name="Mora-Montes H.M."/>
            <person name="Almeida S.R."/>
            <person name="Stajich J.E."/>
            <person name="Lopes-Bezerra L.M."/>
            <person name="Vasconcelos A.T."/>
            <person name="Felipe M.S."/>
        </authorList>
    </citation>
    <scope>NUCLEOTIDE SEQUENCE [LARGE SCALE GENOMIC DNA]</scope>
    <source>
        <strain evidence="6 7">5110</strain>
    </source>
</reference>
<dbReference type="PANTHER" id="PTHR43190">
    <property type="entry name" value="N-ACETYL-D-GLUCOSAMINE KINASE"/>
    <property type="match status" value="1"/>
</dbReference>
<dbReference type="Pfam" id="PF01869">
    <property type="entry name" value="BcrAD_BadFG"/>
    <property type="match status" value="1"/>
</dbReference>
<protein>
    <recommendedName>
        <fullName evidence="3">N-acetyl-D-glucosamine kinase</fullName>
        <ecNumber evidence="2">2.7.1.59</ecNumber>
    </recommendedName>
    <alternativeName>
        <fullName evidence="4">GlcNAc kinase</fullName>
    </alternativeName>
</protein>
<dbReference type="CDD" id="cd24007">
    <property type="entry name" value="ASKHA_NBD_eukNAGK-like"/>
    <property type="match status" value="1"/>
</dbReference>
<keyword evidence="7" id="KW-1185">Reference proteome</keyword>
<dbReference type="AlphaFoldDB" id="A0A0C2EMF8"/>
<dbReference type="OrthoDB" id="311172at2759"/>
<dbReference type="Gene3D" id="3.30.420.40">
    <property type="match status" value="1"/>
</dbReference>
<organism evidence="6 7">
    <name type="scientific">Sporothrix brasiliensis 5110</name>
    <dbReference type="NCBI Taxonomy" id="1398154"/>
    <lineage>
        <taxon>Eukaryota</taxon>
        <taxon>Fungi</taxon>
        <taxon>Dikarya</taxon>
        <taxon>Ascomycota</taxon>
        <taxon>Pezizomycotina</taxon>
        <taxon>Sordariomycetes</taxon>
        <taxon>Sordariomycetidae</taxon>
        <taxon>Ophiostomatales</taxon>
        <taxon>Ophiostomataceae</taxon>
        <taxon>Sporothrix</taxon>
    </lineage>
</organism>
<proteinExistence type="inferred from homology"/>
<comment type="similarity">
    <text evidence="1">Belongs to the eukaryotic-type N-acetylglucosamine kinase family.</text>
</comment>
<sequence length="362" mass="38344">MESESPQYVLCVDGGGSKCTAVLISSEGTTVVGEAGPCNPSTIGVDAAVVVITEAMNEALSHVPPRAETLAGVQITSAWIGIAGYDRPSLAPVLDAAMVQLLKLPLGPRLRITADIDLLAVNATQWHAPSAIVLVAGTGSVSMSYGRKESDADGDDTVLARTGRVGGWGPLLGDDGAGFSIGRDALRVALRTSDAWTNDESDDKSIPALSQAVFDYFREQQEVIGTGFHPRDLLSCILTPTPLASTPPSANTSSSPTKTIAQAARIVLSLADTDDQARRILEQGAACLADLVEELLRVQNLDTNTTETALIMAGGLLCHKTYSNMVRDELARRNVQFQWTTHVQSPALEGARFLASQRHRVE</sequence>
<dbReference type="GO" id="GO:0045127">
    <property type="term" value="F:N-acetylglucosamine kinase activity"/>
    <property type="evidence" value="ECO:0007669"/>
    <property type="project" value="UniProtKB-EC"/>
</dbReference>
<feature type="domain" description="ATPase BadF/BadG/BcrA/BcrD type" evidence="5">
    <location>
        <begin position="12"/>
        <end position="351"/>
    </location>
</feature>
<dbReference type="InterPro" id="IPR002731">
    <property type="entry name" value="ATPase_BadF"/>
</dbReference>
<keyword evidence="6" id="KW-0808">Transferase</keyword>
<dbReference type="Proteomes" id="UP000031575">
    <property type="component" value="Unassembled WGS sequence"/>
</dbReference>
<dbReference type="InterPro" id="IPR052519">
    <property type="entry name" value="Euk-type_GlcNAc_Kinase"/>
</dbReference>
<evidence type="ECO:0000256" key="4">
    <source>
        <dbReference type="ARBA" id="ARBA00031123"/>
    </source>
</evidence>
<keyword evidence="6" id="KW-0418">Kinase</keyword>
<dbReference type="RefSeq" id="XP_040615279.1">
    <property type="nucleotide sequence ID" value="XM_040763402.1"/>
</dbReference>
<dbReference type="GeneID" id="63678323"/>
<gene>
    <name evidence="6" type="ORF">SPBR_05125</name>
</gene>
<accession>A0A0C2EMF8</accession>
<dbReference type="EMBL" id="AWTV01000010">
    <property type="protein sequence ID" value="KIH87269.1"/>
    <property type="molecule type" value="Genomic_DNA"/>
</dbReference>
<evidence type="ECO:0000313" key="7">
    <source>
        <dbReference type="Proteomes" id="UP000031575"/>
    </source>
</evidence>
<evidence type="ECO:0000256" key="2">
    <source>
        <dbReference type="ARBA" id="ARBA00012122"/>
    </source>
</evidence>
<dbReference type="InterPro" id="IPR043129">
    <property type="entry name" value="ATPase_NBD"/>
</dbReference>
<evidence type="ECO:0000256" key="3">
    <source>
        <dbReference type="ARBA" id="ARBA00014974"/>
    </source>
</evidence>
<dbReference type="PANTHER" id="PTHR43190:SF3">
    <property type="entry name" value="N-ACETYL-D-GLUCOSAMINE KINASE"/>
    <property type="match status" value="1"/>
</dbReference>
<evidence type="ECO:0000313" key="6">
    <source>
        <dbReference type="EMBL" id="KIH87269.1"/>
    </source>
</evidence>
<dbReference type="SUPFAM" id="SSF53067">
    <property type="entry name" value="Actin-like ATPase domain"/>
    <property type="match status" value="2"/>
</dbReference>
<comment type="caution">
    <text evidence="6">The sequence shown here is derived from an EMBL/GenBank/DDBJ whole genome shotgun (WGS) entry which is preliminary data.</text>
</comment>
<dbReference type="HOGENOM" id="CLU_016274_7_0_1"/>
<name>A0A0C2EMF8_9PEZI</name>
<evidence type="ECO:0000259" key="5">
    <source>
        <dbReference type="Pfam" id="PF01869"/>
    </source>
</evidence>